<evidence type="ECO:0000313" key="2">
    <source>
        <dbReference type="EMBL" id="TWI83868.1"/>
    </source>
</evidence>
<dbReference type="GO" id="GO:0005840">
    <property type="term" value="C:ribosome"/>
    <property type="evidence" value="ECO:0007669"/>
    <property type="project" value="UniProtKB-KW"/>
</dbReference>
<feature type="domain" description="N-acetyltransferase" evidence="1">
    <location>
        <begin position="1"/>
        <end position="144"/>
    </location>
</feature>
<dbReference type="PROSITE" id="PS51186">
    <property type="entry name" value="GNAT"/>
    <property type="match status" value="1"/>
</dbReference>
<dbReference type="GO" id="GO:0016747">
    <property type="term" value="F:acyltransferase activity, transferring groups other than amino-acyl groups"/>
    <property type="evidence" value="ECO:0007669"/>
    <property type="project" value="InterPro"/>
</dbReference>
<comment type="caution">
    <text evidence="2">The sequence shown here is derived from an EMBL/GenBank/DDBJ whole genome shotgun (WGS) entry which is preliminary data.</text>
</comment>
<dbReference type="AlphaFoldDB" id="A0A562SRW5"/>
<evidence type="ECO:0000313" key="3">
    <source>
        <dbReference type="Proteomes" id="UP000316167"/>
    </source>
</evidence>
<name>A0A562SRW5_9BACT</name>
<dbReference type="InterPro" id="IPR016181">
    <property type="entry name" value="Acyl_CoA_acyltransferase"/>
</dbReference>
<evidence type="ECO:0000259" key="1">
    <source>
        <dbReference type="PROSITE" id="PS51186"/>
    </source>
</evidence>
<keyword evidence="2" id="KW-0689">Ribosomal protein</keyword>
<protein>
    <submittedName>
        <fullName evidence="2">Ribosomal protein S18 acetylase RimI-like enzyme</fullName>
    </submittedName>
</protein>
<dbReference type="Proteomes" id="UP000316167">
    <property type="component" value="Unassembled WGS sequence"/>
</dbReference>
<sequence>MIFREATIQDIHQMQIVRNAVKENTLSDPALVSDSDVEAYITKRGKGWVCTIGDAVVGFAIADLVDHNIWALFVNPDVEARGIGKQLHDLMMNWYFEQTNEAVWLSTSPGTRAETFYRKQGWIETGLHGKGEIKFEMTEERFREMNDE</sequence>
<dbReference type="EMBL" id="VLLE01000003">
    <property type="protein sequence ID" value="TWI83868.1"/>
    <property type="molecule type" value="Genomic_DNA"/>
</dbReference>
<dbReference type="RefSeq" id="WP_144886150.1">
    <property type="nucleotide sequence ID" value="NZ_VLLE01000003.1"/>
</dbReference>
<proteinExistence type="predicted"/>
<dbReference type="CDD" id="cd04301">
    <property type="entry name" value="NAT_SF"/>
    <property type="match status" value="1"/>
</dbReference>
<dbReference type="Pfam" id="PF00583">
    <property type="entry name" value="Acetyltransf_1"/>
    <property type="match status" value="1"/>
</dbReference>
<reference evidence="2 3" key="1">
    <citation type="journal article" date="2015" name="Stand. Genomic Sci.">
        <title>Genomic Encyclopedia of Bacterial and Archaeal Type Strains, Phase III: the genomes of soil and plant-associated and newly described type strains.</title>
        <authorList>
            <person name="Whitman W.B."/>
            <person name="Woyke T."/>
            <person name="Klenk H.P."/>
            <person name="Zhou Y."/>
            <person name="Lilburn T.G."/>
            <person name="Beck B.J."/>
            <person name="De Vos P."/>
            <person name="Vandamme P."/>
            <person name="Eisen J.A."/>
            <person name="Garrity G."/>
            <person name="Hugenholtz P."/>
            <person name="Kyrpides N.C."/>
        </authorList>
    </citation>
    <scope>NUCLEOTIDE SEQUENCE [LARGE SCALE GENOMIC DNA]</scope>
    <source>
        <strain evidence="2 3">CGMCC 1.7271</strain>
    </source>
</reference>
<dbReference type="InterPro" id="IPR000182">
    <property type="entry name" value="GNAT_dom"/>
</dbReference>
<dbReference type="SUPFAM" id="SSF55729">
    <property type="entry name" value="Acyl-CoA N-acyltransferases (Nat)"/>
    <property type="match status" value="1"/>
</dbReference>
<accession>A0A562SRW5</accession>
<dbReference type="OrthoDB" id="7356080at2"/>
<keyword evidence="2" id="KW-0687">Ribonucleoprotein</keyword>
<gene>
    <name evidence="2" type="ORF">IQ13_1987</name>
</gene>
<keyword evidence="3" id="KW-1185">Reference proteome</keyword>
<dbReference type="Gene3D" id="3.40.630.30">
    <property type="match status" value="1"/>
</dbReference>
<organism evidence="2 3">
    <name type="scientific">Lacibacter cauensis</name>
    <dbReference type="NCBI Taxonomy" id="510947"/>
    <lineage>
        <taxon>Bacteria</taxon>
        <taxon>Pseudomonadati</taxon>
        <taxon>Bacteroidota</taxon>
        <taxon>Chitinophagia</taxon>
        <taxon>Chitinophagales</taxon>
        <taxon>Chitinophagaceae</taxon>
        <taxon>Lacibacter</taxon>
    </lineage>
</organism>